<evidence type="ECO:0000313" key="1">
    <source>
        <dbReference type="EMBL" id="QOQ86510.1"/>
    </source>
</evidence>
<dbReference type="AlphaFoldDB" id="A0A7M1LDH1"/>
<keyword evidence="2" id="KW-1185">Reference proteome</keyword>
<gene>
    <name evidence="1" type="ORF">IMC76_00005</name>
</gene>
<feature type="non-terminal residue" evidence="1">
    <location>
        <position position="1"/>
    </location>
</feature>
<accession>A0A7M1LDH1</accession>
<organism evidence="1 2">
    <name type="scientific">Campylobacter corcagiensis</name>
    <dbReference type="NCBI Taxonomy" id="1448857"/>
    <lineage>
        <taxon>Bacteria</taxon>
        <taxon>Pseudomonadati</taxon>
        <taxon>Campylobacterota</taxon>
        <taxon>Epsilonproteobacteria</taxon>
        <taxon>Campylobacterales</taxon>
        <taxon>Campylobacteraceae</taxon>
        <taxon>Campylobacter</taxon>
    </lineage>
</organism>
<dbReference type="Proteomes" id="UP000594749">
    <property type="component" value="Plasmid pLMG-27932-1"/>
</dbReference>
<sequence>PRKQYRNFSVNFEIDDYNKFQIYLNENGINSGSGFIRELLKENGII</sequence>
<name>A0A7M1LDH1_9BACT</name>
<geneLocation type="plasmid" evidence="1 2">
    <name>pLMG-27932-1</name>
</geneLocation>
<dbReference type="EMBL" id="CP063077">
    <property type="protein sequence ID" value="QOQ86510.1"/>
    <property type="molecule type" value="Genomic_DNA"/>
</dbReference>
<keyword evidence="1" id="KW-0614">Plasmid</keyword>
<evidence type="ECO:0000313" key="2">
    <source>
        <dbReference type="Proteomes" id="UP000594749"/>
    </source>
</evidence>
<proteinExistence type="predicted"/>
<protein>
    <submittedName>
        <fullName evidence="1">Uncharacterized protein</fullName>
    </submittedName>
</protein>
<reference evidence="1 2" key="1">
    <citation type="submission" date="2020-10" db="EMBL/GenBank/DDBJ databases">
        <title>Campylobacter and Helicobacter PacBio genomes.</title>
        <authorList>
            <person name="Lane C."/>
        </authorList>
    </citation>
    <scope>NUCLEOTIDE SEQUENCE [LARGE SCALE GENOMIC DNA]</scope>
    <source>
        <strain evidence="1 2">2016D-0077</strain>
        <plasmid evidence="1 2">pLMG-27932-1</plasmid>
    </source>
</reference>